<protein>
    <submittedName>
        <fullName evidence="2">Uncharacterized protein</fullName>
    </submittedName>
</protein>
<keyword evidence="1" id="KW-0732">Signal</keyword>
<evidence type="ECO:0000313" key="3">
    <source>
        <dbReference type="Proteomes" id="UP001322277"/>
    </source>
</evidence>
<name>A0AAX4HV52_9PEZI</name>
<dbReference type="EMBL" id="CP137305">
    <property type="protein sequence ID" value="WQF74988.1"/>
    <property type="molecule type" value="Genomic_DNA"/>
</dbReference>
<dbReference type="KEGG" id="cdet:87936505"/>
<dbReference type="GeneID" id="87936505"/>
<feature type="signal peptide" evidence="1">
    <location>
        <begin position="1"/>
        <end position="21"/>
    </location>
</feature>
<sequence length="65" mass="6931">MPSFARLLFLAATLAAGMVQAAPVEASPDIIFKVFSADEAETHNWPVVPFSEPDGITKVVTEVTV</sequence>
<gene>
    <name evidence="2" type="ORF">CDEST_00002</name>
</gene>
<keyword evidence="3" id="KW-1185">Reference proteome</keyword>
<evidence type="ECO:0000313" key="2">
    <source>
        <dbReference type="EMBL" id="WQF74988.1"/>
    </source>
</evidence>
<organism evidence="2 3">
    <name type="scientific">Colletotrichum destructivum</name>
    <dbReference type="NCBI Taxonomy" id="34406"/>
    <lineage>
        <taxon>Eukaryota</taxon>
        <taxon>Fungi</taxon>
        <taxon>Dikarya</taxon>
        <taxon>Ascomycota</taxon>
        <taxon>Pezizomycotina</taxon>
        <taxon>Sordariomycetes</taxon>
        <taxon>Hypocreomycetidae</taxon>
        <taxon>Glomerellales</taxon>
        <taxon>Glomerellaceae</taxon>
        <taxon>Colletotrichum</taxon>
        <taxon>Colletotrichum destructivum species complex</taxon>
    </lineage>
</organism>
<dbReference type="Proteomes" id="UP001322277">
    <property type="component" value="Chromosome 1"/>
</dbReference>
<feature type="chain" id="PRO_5043567765" evidence="1">
    <location>
        <begin position="22"/>
        <end position="65"/>
    </location>
</feature>
<dbReference type="AlphaFoldDB" id="A0AAX4HV52"/>
<proteinExistence type="predicted"/>
<evidence type="ECO:0000256" key="1">
    <source>
        <dbReference type="SAM" id="SignalP"/>
    </source>
</evidence>
<accession>A0AAX4HV52</accession>
<dbReference type="RefSeq" id="XP_062772212.1">
    <property type="nucleotide sequence ID" value="XM_062916161.1"/>
</dbReference>
<reference evidence="3" key="1">
    <citation type="journal article" date="2023" name="bioRxiv">
        <title>Complete genome of the Medicago anthracnose fungus, Colletotrichum destructivum, reveals a mini-chromosome-like region within a core chromosome.</title>
        <authorList>
            <person name="Lapalu N."/>
            <person name="Simon A."/>
            <person name="Lu A."/>
            <person name="Plaumann P.-L."/>
            <person name="Amselem J."/>
            <person name="Pigne S."/>
            <person name="Auger A."/>
            <person name="Koch C."/>
            <person name="Dallery J.-F."/>
            <person name="O'Connell R.J."/>
        </authorList>
    </citation>
    <scope>NUCLEOTIDE SEQUENCE [LARGE SCALE GENOMIC DNA]</scope>
    <source>
        <strain evidence="3">CBS 520.97</strain>
    </source>
</reference>